<dbReference type="GO" id="GO:0005634">
    <property type="term" value="C:nucleus"/>
    <property type="evidence" value="ECO:0007669"/>
    <property type="project" value="TreeGrafter"/>
</dbReference>
<dbReference type="PANTHER" id="PTHR46551">
    <property type="entry name" value="SAP DOMAIN-CONTAINING RIBONUCLEOPROTEIN"/>
    <property type="match status" value="1"/>
</dbReference>
<feature type="domain" description="SAP" evidence="4">
    <location>
        <begin position="5"/>
        <end position="39"/>
    </location>
</feature>
<dbReference type="PANTHER" id="PTHR46551:SF1">
    <property type="entry name" value="SAP DOMAIN-CONTAINING RIBONUCLEOPROTEIN"/>
    <property type="match status" value="1"/>
</dbReference>
<dbReference type="EMBL" id="LUGH01000188">
    <property type="protein sequence ID" value="OBZ87922.1"/>
    <property type="molecule type" value="Genomic_DNA"/>
</dbReference>
<sequence>MSEKYKNLKVKELQELLQKSSLPVSGKKEDLIARLVKNDERIALESLEKEFELDGDFDDTKINLNDISHDMFAPIPIEKPSVTEKESVLSDDDEVDFVITQKSKEQPKESVQTTTVIETKVEKETTVEGNSEIKVDKEQAKNSFKFTPITFDKPTVSSAGKVTPTPAKKVEKPKAKLDENAEKLRLEAERRLERSKRFGLKLDEKEMKQIRAARFGLLAEQEKKKKKLDSPEDILKRRAERFGLPLEKEAKKEIKKEVKKEIKKEFKIKSVDQKKKKIQEKPLGINKVQKGRINKPTVPSATRVTASKANVLNAKQRNVSKLAEGTIRQTKRNIINQRKANIPDTINKSNGRIITIQSVPNPKKEAIPSVKKISNGRRIEIQQSAKQVPATINRNHDRKVIVNPDNKRKPMPDKLPNRKRTQPQVHIVSYP</sequence>
<dbReference type="STRING" id="101091.A0A1C7NFQ1"/>
<name>A0A1C7NFQ1_9FUNG</name>
<keyword evidence="6" id="KW-1185">Reference proteome</keyword>
<feature type="region of interest" description="Disordered" evidence="3">
    <location>
        <begin position="387"/>
        <end position="431"/>
    </location>
</feature>
<dbReference type="Proteomes" id="UP000093000">
    <property type="component" value="Unassembled WGS sequence"/>
</dbReference>
<dbReference type="InterPro" id="IPR003034">
    <property type="entry name" value="SAP_dom"/>
</dbReference>
<comment type="caution">
    <text evidence="5">The sequence shown here is derived from an EMBL/GenBank/DDBJ whole genome shotgun (WGS) entry which is preliminary data.</text>
</comment>
<dbReference type="InParanoid" id="A0A1C7NFQ1"/>
<gene>
    <name evidence="5" type="ORF">A0J61_04024</name>
</gene>
<evidence type="ECO:0000256" key="3">
    <source>
        <dbReference type="SAM" id="MobiDB-lite"/>
    </source>
</evidence>
<evidence type="ECO:0000313" key="6">
    <source>
        <dbReference type="Proteomes" id="UP000093000"/>
    </source>
</evidence>
<comment type="similarity">
    <text evidence="2">Belongs to the SAP domain-containing ribonucleoprotein family.</text>
</comment>
<organism evidence="5 6">
    <name type="scientific">Choanephora cucurbitarum</name>
    <dbReference type="NCBI Taxonomy" id="101091"/>
    <lineage>
        <taxon>Eukaryota</taxon>
        <taxon>Fungi</taxon>
        <taxon>Fungi incertae sedis</taxon>
        <taxon>Mucoromycota</taxon>
        <taxon>Mucoromycotina</taxon>
        <taxon>Mucoromycetes</taxon>
        <taxon>Mucorales</taxon>
        <taxon>Mucorineae</taxon>
        <taxon>Choanephoraceae</taxon>
        <taxon>Choanephoroideae</taxon>
        <taxon>Choanephora</taxon>
    </lineage>
</organism>
<keyword evidence="1" id="KW-0597">Phosphoprotein</keyword>
<dbReference type="InterPro" id="IPR036361">
    <property type="entry name" value="SAP_dom_sf"/>
</dbReference>
<feature type="compositionally biased region" description="Basic and acidic residues" evidence="3">
    <location>
        <begin position="394"/>
        <end position="416"/>
    </location>
</feature>
<dbReference type="Pfam" id="PF02037">
    <property type="entry name" value="SAP"/>
    <property type="match status" value="1"/>
</dbReference>
<accession>A0A1C7NFQ1</accession>
<dbReference type="OrthoDB" id="445357at2759"/>
<dbReference type="InterPro" id="IPR052240">
    <property type="entry name" value="SAP_domain_ribonucleoprotein"/>
</dbReference>
<dbReference type="SUPFAM" id="SSF68906">
    <property type="entry name" value="SAP domain"/>
    <property type="match status" value="1"/>
</dbReference>
<protein>
    <recommendedName>
        <fullName evidence="4">SAP domain-containing protein</fullName>
    </recommendedName>
</protein>
<dbReference type="AlphaFoldDB" id="A0A1C7NFQ1"/>
<dbReference type="SMART" id="SM00513">
    <property type="entry name" value="SAP"/>
    <property type="match status" value="1"/>
</dbReference>
<feature type="region of interest" description="Disordered" evidence="3">
    <location>
        <begin position="155"/>
        <end position="174"/>
    </location>
</feature>
<evidence type="ECO:0000313" key="5">
    <source>
        <dbReference type="EMBL" id="OBZ87922.1"/>
    </source>
</evidence>
<dbReference type="FunCoup" id="A0A1C7NFQ1">
    <property type="interactions" value="756"/>
</dbReference>
<dbReference type="GO" id="GO:0016973">
    <property type="term" value="P:poly(A)+ mRNA export from nucleus"/>
    <property type="evidence" value="ECO:0007669"/>
    <property type="project" value="TreeGrafter"/>
</dbReference>
<reference evidence="5 6" key="1">
    <citation type="submission" date="2016-03" db="EMBL/GenBank/DDBJ databases">
        <title>Choanephora cucurbitarum.</title>
        <authorList>
            <person name="Min B."/>
            <person name="Park H."/>
            <person name="Park J.-H."/>
            <person name="Shin H.-D."/>
            <person name="Choi I.-G."/>
        </authorList>
    </citation>
    <scope>NUCLEOTIDE SEQUENCE [LARGE SCALE GENOMIC DNA]</scope>
    <source>
        <strain evidence="5 6">KUS-F28377</strain>
    </source>
</reference>
<evidence type="ECO:0000256" key="2">
    <source>
        <dbReference type="ARBA" id="ARBA00046328"/>
    </source>
</evidence>
<proteinExistence type="inferred from homology"/>
<dbReference type="PROSITE" id="PS50800">
    <property type="entry name" value="SAP"/>
    <property type="match status" value="1"/>
</dbReference>
<dbReference type="Gene3D" id="1.10.720.30">
    <property type="entry name" value="SAP domain"/>
    <property type="match status" value="1"/>
</dbReference>
<evidence type="ECO:0000259" key="4">
    <source>
        <dbReference type="PROSITE" id="PS50800"/>
    </source>
</evidence>
<evidence type="ECO:0000256" key="1">
    <source>
        <dbReference type="ARBA" id="ARBA00022553"/>
    </source>
</evidence>